<feature type="transmembrane region" description="Helical" evidence="2">
    <location>
        <begin position="395"/>
        <end position="421"/>
    </location>
</feature>
<dbReference type="KEGG" id="rcf:Poly24_00330"/>
<feature type="transmembrane region" description="Helical" evidence="2">
    <location>
        <begin position="356"/>
        <end position="375"/>
    </location>
</feature>
<feature type="region of interest" description="Disordered" evidence="1">
    <location>
        <begin position="435"/>
        <end position="457"/>
    </location>
</feature>
<protein>
    <recommendedName>
        <fullName evidence="5">O-Antigen ligase</fullName>
    </recommendedName>
</protein>
<dbReference type="AlphaFoldDB" id="A0A518JLC6"/>
<evidence type="ECO:0000256" key="2">
    <source>
        <dbReference type="SAM" id="Phobius"/>
    </source>
</evidence>
<accession>A0A518JLC6</accession>
<feature type="transmembrane region" description="Helical" evidence="2">
    <location>
        <begin position="90"/>
        <end position="109"/>
    </location>
</feature>
<proteinExistence type="predicted"/>
<gene>
    <name evidence="3" type="ORF">Poly24_00330</name>
</gene>
<keyword evidence="4" id="KW-1185">Reference proteome</keyword>
<evidence type="ECO:0008006" key="5">
    <source>
        <dbReference type="Google" id="ProtNLM"/>
    </source>
</evidence>
<feature type="transmembrane region" description="Helical" evidence="2">
    <location>
        <begin position="115"/>
        <end position="134"/>
    </location>
</feature>
<evidence type="ECO:0000313" key="3">
    <source>
        <dbReference type="EMBL" id="QDV66350.1"/>
    </source>
</evidence>
<sequence length="457" mass="50028">MFEINTFIVAFLICFPAVVMASQKSTWLIDYLFFVVALNRGVRRIVDYNNGYFNPLSLISLTPIIVGGLAVLVVLVELNRRDHQFGHRTANILYLYGGIVAYAFVIGFVNAKFGAVYALGDYIAPIGLMGYGALWSDDSATVNRWCQSFAASVLAVAVYGIWQFYTIPPWDAFWLVSVEMTGYMGTPEPTKMTLFSTMAERGPVALYLSGGLTLLALRPQTLGWLRWPSAAVVLYAMLLTYSRTSVIFAGLAIILYPMLNRGSGIAPVLALSLLALIGGPALMSRMPGQASARVETIGTIQDDGSFKGRIRLLGIALRNSMSQPLGLGIGAGGLASRVQKASKTAVLDSTGYADTLATYGWIGFVIMMTVLYRLWRASSDLVAWEMDDANVCIFRAWFIAGMAALFSGNWLAGASFFWLLAGYCLGRVDAMEEEVDEEEEFDDEDGEDEGSRYALDY</sequence>
<reference evidence="3 4" key="1">
    <citation type="submission" date="2019-02" db="EMBL/GenBank/DDBJ databases">
        <title>Deep-cultivation of Planctomycetes and their phenomic and genomic characterization uncovers novel biology.</title>
        <authorList>
            <person name="Wiegand S."/>
            <person name="Jogler M."/>
            <person name="Boedeker C."/>
            <person name="Pinto D."/>
            <person name="Vollmers J."/>
            <person name="Rivas-Marin E."/>
            <person name="Kohn T."/>
            <person name="Peeters S.H."/>
            <person name="Heuer A."/>
            <person name="Rast P."/>
            <person name="Oberbeckmann S."/>
            <person name="Bunk B."/>
            <person name="Jeske O."/>
            <person name="Meyerdierks A."/>
            <person name="Storesund J.E."/>
            <person name="Kallscheuer N."/>
            <person name="Luecker S."/>
            <person name="Lage O.M."/>
            <person name="Pohl T."/>
            <person name="Merkel B.J."/>
            <person name="Hornburger P."/>
            <person name="Mueller R.-W."/>
            <person name="Bruemmer F."/>
            <person name="Labrenz M."/>
            <person name="Spormann A.M."/>
            <person name="Op den Camp H."/>
            <person name="Overmann J."/>
            <person name="Amann R."/>
            <person name="Jetten M.S.M."/>
            <person name="Mascher T."/>
            <person name="Medema M.H."/>
            <person name="Devos D.P."/>
            <person name="Kaster A.-K."/>
            <person name="Ovreas L."/>
            <person name="Rohde M."/>
            <person name="Galperin M.Y."/>
            <person name="Jogler C."/>
        </authorList>
    </citation>
    <scope>NUCLEOTIDE SEQUENCE [LARGE SCALE GENOMIC DNA]</scope>
    <source>
        <strain evidence="3 4">Poly24</strain>
    </source>
</reference>
<dbReference type="EMBL" id="CP036348">
    <property type="protein sequence ID" value="QDV66350.1"/>
    <property type="molecule type" value="Genomic_DNA"/>
</dbReference>
<dbReference type="OrthoDB" id="7295126at2"/>
<dbReference type="RefSeq" id="WP_145088776.1">
    <property type="nucleotide sequence ID" value="NZ_CP036348.1"/>
</dbReference>
<feature type="transmembrane region" description="Helical" evidence="2">
    <location>
        <begin position="56"/>
        <end position="78"/>
    </location>
</feature>
<keyword evidence="2" id="KW-0472">Membrane</keyword>
<evidence type="ECO:0000313" key="4">
    <source>
        <dbReference type="Proteomes" id="UP000315082"/>
    </source>
</evidence>
<dbReference type="InterPro" id="IPR051533">
    <property type="entry name" value="WaaL-like"/>
</dbReference>
<organism evidence="3 4">
    <name type="scientific">Rosistilla carotiformis</name>
    <dbReference type="NCBI Taxonomy" id="2528017"/>
    <lineage>
        <taxon>Bacteria</taxon>
        <taxon>Pseudomonadati</taxon>
        <taxon>Planctomycetota</taxon>
        <taxon>Planctomycetia</taxon>
        <taxon>Pirellulales</taxon>
        <taxon>Pirellulaceae</taxon>
        <taxon>Rosistilla</taxon>
    </lineage>
</organism>
<keyword evidence="2" id="KW-1133">Transmembrane helix</keyword>
<feature type="transmembrane region" description="Helical" evidence="2">
    <location>
        <begin position="232"/>
        <end position="259"/>
    </location>
</feature>
<dbReference type="PANTHER" id="PTHR37422:SF13">
    <property type="entry name" value="LIPOPOLYSACCHARIDE BIOSYNTHESIS PROTEIN PA4999-RELATED"/>
    <property type="match status" value="1"/>
</dbReference>
<feature type="transmembrane region" description="Helical" evidence="2">
    <location>
        <begin position="146"/>
        <end position="165"/>
    </location>
</feature>
<dbReference type="PANTHER" id="PTHR37422">
    <property type="entry name" value="TEICHURONIC ACID BIOSYNTHESIS PROTEIN TUAE"/>
    <property type="match status" value="1"/>
</dbReference>
<feature type="transmembrane region" description="Helical" evidence="2">
    <location>
        <begin position="265"/>
        <end position="283"/>
    </location>
</feature>
<name>A0A518JLC6_9BACT</name>
<evidence type="ECO:0000256" key="1">
    <source>
        <dbReference type="SAM" id="MobiDB-lite"/>
    </source>
</evidence>
<keyword evidence="2" id="KW-0812">Transmembrane</keyword>
<feature type="compositionally biased region" description="Acidic residues" evidence="1">
    <location>
        <begin position="435"/>
        <end position="448"/>
    </location>
</feature>
<dbReference type="Proteomes" id="UP000315082">
    <property type="component" value="Chromosome"/>
</dbReference>